<evidence type="ECO:0000313" key="3">
    <source>
        <dbReference type="EMBL" id="GAA2372426.1"/>
    </source>
</evidence>
<keyword evidence="2" id="KW-0456">Lyase</keyword>
<proteinExistence type="predicted"/>
<evidence type="ECO:0000256" key="2">
    <source>
        <dbReference type="ARBA" id="ARBA00023239"/>
    </source>
</evidence>
<evidence type="ECO:0000256" key="1">
    <source>
        <dbReference type="ARBA" id="ARBA00022723"/>
    </source>
</evidence>
<protein>
    <submittedName>
        <fullName evidence="3">Sirohydrochlorin chelatase</fullName>
    </submittedName>
</protein>
<dbReference type="InterPro" id="IPR002762">
    <property type="entry name" value="CbiX-like"/>
</dbReference>
<gene>
    <name evidence="3" type="ORF">GCM10009855_09620</name>
</gene>
<organism evidence="3 4">
    <name type="scientific">Gordonia cholesterolivorans</name>
    <dbReference type="NCBI Taxonomy" id="559625"/>
    <lineage>
        <taxon>Bacteria</taxon>
        <taxon>Bacillati</taxon>
        <taxon>Actinomycetota</taxon>
        <taxon>Actinomycetes</taxon>
        <taxon>Mycobacteriales</taxon>
        <taxon>Gordoniaceae</taxon>
        <taxon>Gordonia</taxon>
    </lineage>
</organism>
<comment type="caution">
    <text evidence="3">The sequence shown here is derived from an EMBL/GenBank/DDBJ whole genome shotgun (WGS) entry which is preliminary data.</text>
</comment>
<dbReference type="SUPFAM" id="SSF53800">
    <property type="entry name" value="Chelatase"/>
    <property type="match status" value="1"/>
</dbReference>
<dbReference type="RefSeq" id="WP_346075181.1">
    <property type="nucleotide sequence ID" value="NZ_BAAARB010000004.1"/>
</dbReference>
<dbReference type="Proteomes" id="UP001501170">
    <property type="component" value="Unassembled WGS sequence"/>
</dbReference>
<keyword evidence="4" id="KW-1185">Reference proteome</keyword>
<dbReference type="InterPro" id="IPR050963">
    <property type="entry name" value="Sirohydro_Cobaltochel/CbiX"/>
</dbReference>
<dbReference type="PANTHER" id="PTHR33542:SF5">
    <property type="entry name" value="FERROCHELATASE CHE1"/>
    <property type="match status" value="1"/>
</dbReference>
<sequence>MTVLLVAHGTRDPRGVELIYRLADEIGRRRDEPVAVSFVDVVGPSPSDLLPDLPDGAVTVLPAFLARGHHVRVDIAAHLAAARRPVRLAPALGPSQLLTRALTIRLAEAGATSDDAVVLAAAGSADPVAQRDIETTARLLSARLATPVRIAFASTRAGSPHASVPDTVAALRADTPGRRIAVASYLLADGLFQQRLDDSGADVVARPLGLAAPVVDAACGRIDSAGEFTARPVPAGNRV</sequence>
<dbReference type="PANTHER" id="PTHR33542">
    <property type="entry name" value="SIROHYDROCHLORIN FERROCHELATASE, CHLOROPLASTIC"/>
    <property type="match status" value="1"/>
</dbReference>
<evidence type="ECO:0000313" key="4">
    <source>
        <dbReference type="Proteomes" id="UP001501170"/>
    </source>
</evidence>
<name>A0ABN3H8H6_9ACTN</name>
<dbReference type="EMBL" id="BAAARB010000004">
    <property type="protein sequence ID" value="GAA2372426.1"/>
    <property type="molecule type" value="Genomic_DNA"/>
</dbReference>
<keyword evidence="1" id="KW-0479">Metal-binding</keyword>
<reference evidence="3 4" key="1">
    <citation type="journal article" date="2019" name="Int. J. Syst. Evol. Microbiol.">
        <title>The Global Catalogue of Microorganisms (GCM) 10K type strain sequencing project: providing services to taxonomists for standard genome sequencing and annotation.</title>
        <authorList>
            <consortium name="The Broad Institute Genomics Platform"/>
            <consortium name="The Broad Institute Genome Sequencing Center for Infectious Disease"/>
            <person name="Wu L."/>
            <person name="Ma J."/>
        </authorList>
    </citation>
    <scope>NUCLEOTIDE SEQUENCE [LARGE SCALE GENOMIC DNA]</scope>
    <source>
        <strain evidence="3 4">JCM 16227</strain>
    </source>
</reference>
<dbReference type="Gene3D" id="3.40.50.1400">
    <property type="match status" value="2"/>
</dbReference>
<dbReference type="CDD" id="cd03416">
    <property type="entry name" value="CbiX_SirB_N"/>
    <property type="match status" value="1"/>
</dbReference>
<accession>A0ABN3H8H6</accession>
<dbReference type="Pfam" id="PF01903">
    <property type="entry name" value="CbiX"/>
    <property type="match status" value="1"/>
</dbReference>